<feature type="domain" description="GHMP kinase N-terminal" evidence="6">
    <location>
        <begin position="61"/>
        <end position="138"/>
    </location>
</feature>
<evidence type="ECO:0000256" key="4">
    <source>
        <dbReference type="ARBA" id="ARBA00022840"/>
    </source>
</evidence>
<dbReference type="AlphaFoldDB" id="A0A3D8J0L5"/>
<keyword evidence="2" id="KW-0547">Nucleotide-binding</keyword>
<sequence length="256" mass="28970">MKIYPKLNIFLNILPPLPNKMHPLLSRFVLAKGELYDEMEILEGRSSFEIIGEFPCCISENLIFKAKEVLKSAFPQHSTYLESLRVEVEKRIPQGAGLGGGSANAGAFLSEIARRLEISKEDLENLAPKVGSDVSFFVNEFESANVMGCGEVVKEFEENTHYIYEIFTPKIFCDTREVYQAFDRLLESGRIKAEPKVELLNLSSIELLSRYSPFELNDLFTPALEIYPMLKAVREELGEGWFFSGSGSSFFRVRGL</sequence>
<evidence type="ECO:0000256" key="2">
    <source>
        <dbReference type="ARBA" id="ARBA00022741"/>
    </source>
</evidence>
<evidence type="ECO:0000256" key="1">
    <source>
        <dbReference type="ARBA" id="ARBA00022679"/>
    </source>
</evidence>
<keyword evidence="4" id="KW-0067">ATP-binding</keyword>
<dbReference type="RefSeq" id="WP_115569495.1">
    <property type="nucleotide sequence ID" value="NZ_NXLV01000006.1"/>
</dbReference>
<dbReference type="OrthoDB" id="9809438at2"/>
<dbReference type="InterPro" id="IPR006204">
    <property type="entry name" value="GHMP_kinase_N_dom"/>
</dbReference>
<evidence type="ECO:0000313" key="8">
    <source>
        <dbReference type="Proteomes" id="UP000257045"/>
    </source>
</evidence>
<evidence type="ECO:0000259" key="6">
    <source>
        <dbReference type="Pfam" id="PF00288"/>
    </source>
</evidence>
<name>A0A3D8J0L5_9HELI</name>
<dbReference type="SUPFAM" id="SSF54211">
    <property type="entry name" value="Ribosomal protein S5 domain 2-like"/>
    <property type="match status" value="1"/>
</dbReference>
<dbReference type="Gene3D" id="3.30.230.10">
    <property type="match status" value="1"/>
</dbReference>
<evidence type="ECO:0000313" key="7">
    <source>
        <dbReference type="EMBL" id="RDU70750.1"/>
    </source>
</evidence>
<dbReference type="EC" id="2.7.1.148" evidence="5"/>
<dbReference type="GO" id="GO:0016114">
    <property type="term" value="P:terpenoid biosynthetic process"/>
    <property type="evidence" value="ECO:0007669"/>
    <property type="project" value="UniProtKB-UniRule"/>
</dbReference>
<dbReference type="NCBIfam" id="NF003216">
    <property type="entry name" value="PRK04181.1"/>
    <property type="match status" value="1"/>
</dbReference>
<dbReference type="InterPro" id="IPR004424">
    <property type="entry name" value="IspE"/>
</dbReference>
<dbReference type="InterPro" id="IPR036554">
    <property type="entry name" value="GHMP_kinase_C_sf"/>
</dbReference>
<reference evidence="7 8" key="1">
    <citation type="submission" date="2018-04" db="EMBL/GenBank/DDBJ databases">
        <title>Novel Campyloabacter and Helicobacter Species and Strains.</title>
        <authorList>
            <person name="Mannion A.J."/>
            <person name="Shen Z."/>
            <person name="Fox J.G."/>
        </authorList>
    </citation>
    <scope>NUCLEOTIDE SEQUENCE [LARGE SCALE GENOMIC DNA]</scope>
    <source>
        <strain evidence="7 8">MIT 04-9366</strain>
    </source>
</reference>
<dbReference type="EMBL" id="NXLV01000006">
    <property type="protein sequence ID" value="RDU70750.1"/>
    <property type="molecule type" value="Genomic_DNA"/>
</dbReference>
<keyword evidence="3 7" id="KW-0418">Kinase</keyword>
<dbReference type="Proteomes" id="UP000257045">
    <property type="component" value="Unassembled WGS sequence"/>
</dbReference>
<dbReference type="PANTHER" id="PTHR43527:SF2">
    <property type="entry name" value="4-DIPHOSPHOCYTIDYL-2-C-METHYL-D-ERYTHRITOL KINASE, CHLOROPLASTIC"/>
    <property type="match status" value="1"/>
</dbReference>
<comment type="caution">
    <text evidence="7">The sequence shown here is derived from an EMBL/GenBank/DDBJ whole genome shotgun (WGS) entry which is preliminary data.</text>
</comment>
<keyword evidence="1" id="KW-0808">Transferase</keyword>
<keyword evidence="8" id="KW-1185">Reference proteome</keyword>
<dbReference type="InterPro" id="IPR020568">
    <property type="entry name" value="Ribosomal_Su5_D2-typ_SF"/>
</dbReference>
<dbReference type="PANTHER" id="PTHR43527">
    <property type="entry name" value="4-DIPHOSPHOCYTIDYL-2-C-METHYL-D-ERYTHRITOL KINASE, CHLOROPLASTIC"/>
    <property type="match status" value="1"/>
</dbReference>
<evidence type="ECO:0000256" key="3">
    <source>
        <dbReference type="ARBA" id="ARBA00022777"/>
    </source>
</evidence>
<accession>A0A3D8J0L5</accession>
<dbReference type="GO" id="GO:0005524">
    <property type="term" value="F:ATP binding"/>
    <property type="evidence" value="ECO:0007669"/>
    <property type="project" value="UniProtKB-KW"/>
</dbReference>
<organism evidence="7 8">
    <name type="scientific">Helicobacter brantae</name>
    <dbReference type="NCBI Taxonomy" id="375927"/>
    <lineage>
        <taxon>Bacteria</taxon>
        <taxon>Pseudomonadati</taxon>
        <taxon>Campylobacterota</taxon>
        <taxon>Epsilonproteobacteria</taxon>
        <taxon>Campylobacterales</taxon>
        <taxon>Helicobacteraceae</taxon>
        <taxon>Helicobacter</taxon>
    </lineage>
</organism>
<dbReference type="Pfam" id="PF00288">
    <property type="entry name" value="GHMP_kinases_N"/>
    <property type="match status" value="1"/>
</dbReference>
<dbReference type="SUPFAM" id="SSF55060">
    <property type="entry name" value="GHMP Kinase, C-terminal domain"/>
    <property type="match status" value="1"/>
</dbReference>
<dbReference type="NCBIfam" id="TIGR00154">
    <property type="entry name" value="ispE"/>
    <property type="match status" value="1"/>
</dbReference>
<dbReference type="GO" id="GO:0050515">
    <property type="term" value="F:4-(cytidine 5'-diphospho)-2-C-methyl-D-erythritol kinase activity"/>
    <property type="evidence" value="ECO:0007669"/>
    <property type="project" value="UniProtKB-UniRule"/>
</dbReference>
<proteinExistence type="predicted"/>
<evidence type="ECO:0000256" key="5">
    <source>
        <dbReference type="NCBIfam" id="TIGR00154"/>
    </source>
</evidence>
<protein>
    <recommendedName>
        <fullName evidence="5">4-(cytidine 5'-diphospho)-2-C-methyl-D-erythritol kinase</fullName>
        <ecNumber evidence="5">2.7.1.148</ecNumber>
    </recommendedName>
</protein>
<dbReference type="Gene3D" id="3.30.70.890">
    <property type="entry name" value="GHMP kinase, C-terminal domain"/>
    <property type="match status" value="1"/>
</dbReference>
<dbReference type="InterPro" id="IPR014721">
    <property type="entry name" value="Ribsml_uS5_D2-typ_fold_subgr"/>
</dbReference>
<gene>
    <name evidence="7" type="ORF">CQA58_04290</name>
</gene>
<dbReference type="PIRSF" id="PIRSF010376">
    <property type="entry name" value="IspE"/>
    <property type="match status" value="1"/>
</dbReference>